<dbReference type="SUPFAM" id="SSF54001">
    <property type="entry name" value="Cysteine proteinases"/>
    <property type="match status" value="1"/>
</dbReference>
<dbReference type="PROSITE" id="PS00972">
    <property type="entry name" value="USP_1"/>
    <property type="match status" value="1"/>
</dbReference>
<feature type="region of interest" description="Disordered" evidence="3">
    <location>
        <begin position="841"/>
        <end position="881"/>
    </location>
</feature>
<proteinExistence type="inferred from homology"/>
<organism evidence="4 5">
    <name type="scientific">Owenia fusiformis</name>
    <name type="common">Polychaete worm</name>
    <dbReference type="NCBI Taxonomy" id="6347"/>
    <lineage>
        <taxon>Eukaryota</taxon>
        <taxon>Metazoa</taxon>
        <taxon>Spiralia</taxon>
        <taxon>Lophotrochozoa</taxon>
        <taxon>Annelida</taxon>
        <taxon>Polychaeta</taxon>
        <taxon>Sedentaria</taxon>
        <taxon>Canalipalpata</taxon>
        <taxon>Sabellida</taxon>
        <taxon>Oweniida</taxon>
        <taxon>Oweniidae</taxon>
        <taxon>Owenia</taxon>
    </lineage>
</organism>
<keyword evidence="2" id="KW-0833">Ubl conjugation pathway</keyword>
<evidence type="ECO:0000256" key="2">
    <source>
        <dbReference type="RuleBase" id="RU366025"/>
    </source>
</evidence>
<dbReference type="CDD" id="cd17039">
    <property type="entry name" value="Ubl_ubiquitin_like"/>
    <property type="match status" value="1"/>
</dbReference>
<dbReference type="OrthoDB" id="265776at2759"/>
<dbReference type="PROSITE" id="PS00973">
    <property type="entry name" value="USP_2"/>
    <property type="match status" value="1"/>
</dbReference>
<dbReference type="InterPro" id="IPR028889">
    <property type="entry name" value="USP"/>
</dbReference>
<name>A0A8J1ULD4_OWEFU</name>
<dbReference type="AlphaFoldDB" id="A0A8J1ULD4"/>
<comment type="caution">
    <text evidence="4">The sequence shown here is derived from an EMBL/GenBank/DDBJ whole genome shotgun (WGS) entry which is preliminary data.</text>
</comment>
<comment type="catalytic activity">
    <reaction evidence="1 2">
        <text>Thiol-dependent hydrolysis of ester, thioester, amide, peptide and isopeptide bonds formed by the C-terminal Gly of ubiquitin (a 76-residue protein attached to proteins as an intracellular targeting signal).</text>
        <dbReference type="EC" id="3.4.19.12"/>
    </reaction>
</comment>
<dbReference type="GO" id="GO:0016579">
    <property type="term" value="P:protein deubiquitination"/>
    <property type="evidence" value="ECO:0007669"/>
    <property type="project" value="InterPro"/>
</dbReference>
<dbReference type="InterPro" id="IPR050185">
    <property type="entry name" value="Ub_carboxyl-term_hydrolase"/>
</dbReference>
<accession>A0A8J1ULD4</accession>
<keyword evidence="2" id="KW-0645">Protease</keyword>
<dbReference type="InterPro" id="IPR018200">
    <property type="entry name" value="USP_CS"/>
</dbReference>
<feature type="compositionally biased region" description="Polar residues" evidence="3">
    <location>
        <begin position="791"/>
        <end position="808"/>
    </location>
</feature>
<keyword evidence="2" id="KW-0788">Thiol protease</keyword>
<dbReference type="CDD" id="cd02674">
    <property type="entry name" value="Peptidase_C19R"/>
    <property type="match status" value="1"/>
</dbReference>
<keyword evidence="5" id="KW-1185">Reference proteome</keyword>
<dbReference type="Proteomes" id="UP000749559">
    <property type="component" value="Unassembled WGS sequence"/>
</dbReference>
<dbReference type="Gene3D" id="3.90.70.10">
    <property type="entry name" value="Cysteine proteinases"/>
    <property type="match status" value="2"/>
</dbReference>
<dbReference type="EC" id="3.4.19.12" evidence="2"/>
<feature type="compositionally biased region" description="Basic residues" evidence="3">
    <location>
        <begin position="68"/>
        <end position="82"/>
    </location>
</feature>
<dbReference type="FunFam" id="3.90.70.10:FF:000046">
    <property type="entry name" value="ubiquitin carboxyl-terminal hydrolase 31"/>
    <property type="match status" value="1"/>
</dbReference>
<sequence length="960" mass="108128">MSTGVPGGRNRSASQGDVLGAEDDCVPGFVNYKQLTEQHRNVSQSVPRISHDNITRNVLNNCEDQSHKGKAPNKNKVSKKPSMRRFESWVHKIAKHVVNLGVSVTHASNKDININQQAEREIRNNAENKQLSSGAIEKTTPCIQEPPINKNGVPLMPNGQVPGVSGIRNHGNTCFMNAVLQCLNHTDLLAEYFVTNNYKHDVRRQNRGNAKKFGTKGELTEQLAILLKSLWSCQYTPSLSNEFKHVVGKYGSQYRGDAQHDAQEFLLWILDKIHEDLNTASKRRYRPNKGGNGRSDEDLAQEALANHLRCNNSYVYDLFQALHRSSLTCPTCNEQSNTFDPFVCVSLPIPQKINRALFVTVVYLDARPQQVRVGLSMPVHSTVKDLRKRLAEEAGVPTKQVILTEIYYNGFHRTFSDDQSISAIQESDNIYAIETPPPFKESKTDYLQPEYITLLLLNKTGSASEGRRFGCPMVLQIPRDSTFREIQHDVLHNMKDSLKEGIITQVSVIVFRLRLLDGLPGKCNLPTDLDHPLYMPTVDRALSVQKPDSGPAHVKLIVEWDSVTKQNMVASGDESIEQEESVSRVKLDQQQPVIGSLDECFNLYTQAEQLGAEDAWNCHHCGKRQQGTIKKLGLWSLPDILVVHLKRFKQEGLKRNKLNTLIEFPVSGLDMEGHVEHKSTLRRELSPWRQSRHNTPGPDDYVYDLYAVCNHYGNMAGGHYTAFCKNSTDGQWYSFDDQVVKAISSNQIVSRAAYLLFYQRRSVNNMSSASSTSSAGSDHWVYKLPEVQHSIQSIQSKSPPKETTQSRLTGFARRASGRSKKPKPEKNKLIERTINTYGTMTRRPRSQSCGPGSEHRINLTANDITSPPKEKPPGSPVRNPMKRTESYTAAAETDMESCSYSGLSMSNYSLGANFERQWDSPERTLPRTARTWESPPRSKPVGTVSEWDLYSRPYLQESCV</sequence>
<dbReference type="InterPro" id="IPR001394">
    <property type="entry name" value="Peptidase_C19_UCH"/>
</dbReference>
<feature type="region of interest" description="Disordered" evidence="3">
    <location>
        <begin position="62"/>
        <end position="82"/>
    </location>
</feature>
<feature type="region of interest" description="Disordered" evidence="3">
    <location>
        <begin position="921"/>
        <end position="944"/>
    </location>
</feature>
<dbReference type="Pfam" id="PF00443">
    <property type="entry name" value="UCH"/>
    <property type="match status" value="1"/>
</dbReference>
<feature type="region of interest" description="Disordered" evidence="3">
    <location>
        <begin position="791"/>
        <end position="827"/>
    </location>
</feature>
<dbReference type="GO" id="GO:0004843">
    <property type="term" value="F:cysteine-type deubiquitinase activity"/>
    <property type="evidence" value="ECO:0007669"/>
    <property type="project" value="UniProtKB-UniRule"/>
</dbReference>
<evidence type="ECO:0000256" key="3">
    <source>
        <dbReference type="SAM" id="MobiDB-lite"/>
    </source>
</evidence>
<dbReference type="GO" id="GO:0006508">
    <property type="term" value="P:proteolysis"/>
    <property type="evidence" value="ECO:0007669"/>
    <property type="project" value="UniProtKB-KW"/>
</dbReference>
<dbReference type="PANTHER" id="PTHR21646">
    <property type="entry name" value="UBIQUITIN CARBOXYL-TERMINAL HYDROLASE"/>
    <property type="match status" value="1"/>
</dbReference>
<evidence type="ECO:0000256" key="1">
    <source>
        <dbReference type="ARBA" id="ARBA00000707"/>
    </source>
</evidence>
<protein>
    <recommendedName>
        <fullName evidence="2">Ubiquitin carboxyl-terminal hydrolase</fullName>
        <ecNumber evidence="2">3.4.19.12</ecNumber>
    </recommendedName>
</protein>
<evidence type="ECO:0000313" key="5">
    <source>
        <dbReference type="Proteomes" id="UP000749559"/>
    </source>
</evidence>
<dbReference type="EMBL" id="CAIIXF020000009">
    <property type="protein sequence ID" value="CAH1793607.1"/>
    <property type="molecule type" value="Genomic_DNA"/>
</dbReference>
<comment type="similarity">
    <text evidence="2">Belongs to the peptidase C19 family.</text>
</comment>
<evidence type="ECO:0000313" key="4">
    <source>
        <dbReference type="EMBL" id="CAH1793607.1"/>
    </source>
</evidence>
<dbReference type="PROSITE" id="PS50235">
    <property type="entry name" value="USP_3"/>
    <property type="match status" value="1"/>
</dbReference>
<dbReference type="PANTHER" id="PTHR21646:SF14">
    <property type="entry name" value="FI05488P"/>
    <property type="match status" value="1"/>
</dbReference>
<reference evidence="4" key="1">
    <citation type="submission" date="2022-03" db="EMBL/GenBank/DDBJ databases">
        <authorList>
            <person name="Martin C."/>
        </authorList>
    </citation>
    <scope>NUCLEOTIDE SEQUENCE</scope>
</reference>
<keyword evidence="2" id="KW-0378">Hydrolase</keyword>
<feature type="region of interest" description="Disordered" evidence="3">
    <location>
        <begin position="1"/>
        <end position="20"/>
    </location>
</feature>
<gene>
    <name evidence="4" type="ORF">OFUS_LOCUS18435</name>
</gene>
<dbReference type="InterPro" id="IPR038765">
    <property type="entry name" value="Papain-like_cys_pep_sf"/>
</dbReference>